<keyword evidence="4 6" id="KW-1133">Transmembrane helix</keyword>
<dbReference type="Pfam" id="PF01061">
    <property type="entry name" value="ABC2_membrane"/>
    <property type="match status" value="1"/>
</dbReference>
<keyword evidence="9" id="KW-1185">Reference proteome</keyword>
<evidence type="ECO:0000256" key="5">
    <source>
        <dbReference type="ARBA" id="ARBA00023136"/>
    </source>
</evidence>
<evidence type="ECO:0000256" key="4">
    <source>
        <dbReference type="ARBA" id="ARBA00022989"/>
    </source>
</evidence>
<dbReference type="InterPro" id="IPR000412">
    <property type="entry name" value="ABC_2_transport"/>
</dbReference>
<evidence type="ECO:0000256" key="2">
    <source>
        <dbReference type="ARBA" id="ARBA00007783"/>
    </source>
</evidence>
<keyword evidence="5 6" id="KW-0472">Membrane</keyword>
<gene>
    <name evidence="8" type="ORF">ACFQ2N_16070</name>
</gene>
<dbReference type="PANTHER" id="PTHR43229">
    <property type="entry name" value="NODULATION PROTEIN J"/>
    <property type="match status" value="1"/>
</dbReference>
<feature type="transmembrane region" description="Helical" evidence="6">
    <location>
        <begin position="234"/>
        <end position="251"/>
    </location>
</feature>
<feature type="transmembrane region" description="Helical" evidence="6">
    <location>
        <begin position="147"/>
        <end position="168"/>
    </location>
</feature>
<feature type="transmembrane region" description="Helical" evidence="6">
    <location>
        <begin position="112"/>
        <end position="135"/>
    </location>
</feature>
<dbReference type="PANTHER" id="PTHR43229:SF3">
    <property type="entry name" value="ABC-TYPE MULTIDRUG TRANSPORT SYSTEM, PERMEASE COMPONENT"/>
    <property type="match status" value="1"/>
</dbReference>
<evidence type="ECO:0000313" key="8">
    <source>
        <dbReference type="EMBL" id="MFD1043869.1"/>
    </source>
</evidence>
<name>A0ABW3M3C8_9GAMM</name>
<comment type="subcellular location">
    <subcellularLocation>
        <location evidence="1">Membrane</location>
        <topology evidence="1">Multi-pass membrane protein</topology>
    </subcellularLocation>
</comment>
<dbReference type="Proteomes" id="UP001597033">
    <property type="component" value="Unassembled WGS sequence"/>
</dbReference>
<dbReference type="InterPro" id="IPR013525">
    <property type="entry name" value="ABC2_TM"/>
</dbReference>
<organism evidence="8 9">
    <name type="scientific">Pseudoxanthomonas kaohsiungensis</name>
    <dbReference type="NCBI Taxonomy" id="283923"/>
    <lineage>
        <taxon>Bacteria</taxon>
        <taxon>Pseudomonadati</taxon>
        <taxon>Pseudomonadota</taxon>
        <taxon>Gammaproteobacteria</taxon>
        <taxon>Lysobacterales</taxon>
        <taxon>Lysobacteraceae</taxon>
        <taxon>Pseudoxanthomonas</taxon>
    </lineage>
</organism>
<feature type="transmembrane region" description="Helical" evidence="6">
    <location>
        <begin position="37"/>
        <end position="57"/>
    </location>
</feature>
<dbReference type="InterPro" id="IPR051784">
    <property type="entry name" value="Nod_factor_ABC_transporter"/>
</dbReference>
<accession>A0ABW3M3C8</accession>
<dbReference type="PIRSF" id="PIRSF006648">
    <property type="entry name" value="DrrB"/>
    <property type="match status" value="1"/>
</dbReference>
<dbReference type="PRINTS" id="PR00164">
    <property type="entry name" value="ABC2TRNSPORT"/>
</dbReference>
<feature type="transmembrane region" description="Helical" evidence="6">
    <location>
        <begin position="180"/>
        <end position="205"/>
    </location>
</feature>
<evidence type="ECO:0000256" key="1">
    <source>
        <dbReference type="ARBA" id="ARBA00004141"/>
    </source>
</evidence>
<feature type="domain" description="ABC-2 type transporter transmembrane" evidence="7">
    <location>
        <begin position="25"/>
        <end position="218"/>
    </location>
</feature>
<evidence type="ECO:0000313" key="9">
    <source>
        <dbReference type="Proteomes" id="UP001597033"/>
    </source>
</evidence>
<dbReference type="EMBL" id="JBHTKN010000015">
    <property type="protein sequence ID" value="MFD1043869.1"/>
    <property type="molecule type" value="Genomic_DNA"/>
</dbReference>
<keyword evidence="3 6" id="KW-0812">Transmembrane</keyword>
<protein>
    <submittedName>
        <fullName evidence="8">ABC transporter permease</fullName>
    </submittedName>
</protein>
<reference evidence="9" key="1">
    <citation type="journal article" date="2019" name="Int. J. Syst. Evol. Microbiol.">
        <title>The Global Catalogue of Microorganisms (GCM) 10K type strain sequencing project: providing services to taxonomists for standard genome sequencing and annotation.</title>
        <authorList>
            <consortium name="The Broad Institute Genomics Platform"/>
            <consortium name="The Broad Institute Genome Sequencing Center for Infectious Disease"/>
            <person name="Wu L."/>
            <person name="Ma J."/>
        </authorList>
    </citation>
    <scope>NUCLEOTIDE SEQUENCE [LARGE SCALE GENOMIC DNA]</scope>
    <source>
        <strain evidence="9">CCUG 55854</strain>
    </source>
</reference>
<feature type="transmembrane region" description="Helical" evidence="6">
    <location>
        <begin position="69"/>
        <end position="91"/>
    </location>
</feature>
<proteinExistence type="inferred from homology"/>
<evidence type="ECO:0000256" key="6">
    <source>
        <dbReference type="SAM" id="Phobius"/>
    </source>
</evidence>
<sequence>MDTHARTHPDALPAPAWNAYLQEARFEFLRLWRSPSFSLPVLLFPPLFYLLFGEIFGGNRSPEAARYLLAGYSVFGIMGVALFGFGVTVAVDREQGLLVLKRAQPMPPGAYLLAKVAMAMLFSAIVLVLLSVLAATVAGVRLPPLQWLGLVATCLLGVLPFSALGLWLGTLVGGRGAPALINLVYLPMAFLSGLFIPLSMLPGALKSIAPLWPSYHLARLAQRQVGFAEGAMPWLHAGVLLCIAALFLFLARRRLAAS</sequence>
<evidence type="ECO:0000256" key="3">
    <source>
        <dbReference type="ARBA" id="ARBA00022692"/>
    </source>
</evidence>
<comment type="caution">
    <text evidence="8">The sequence shown here is derived from an EMBL/GenBank/DDBJ whole genome shotgun (WGS) entry which is preliminary data.</text>
</comment>
<comment type="similarity">
    <text evidence="2">Belongs to the ABC-2 integral membrane protein family.</text>
</comment>
<dbReference type="RefSeq" id="WP_162378277.1">
    <property type="nucleotide sequence ID" value="NZ_JBHTKN010000015.1"/>
</dbReference>
<evidence type="ECO:0000259" key="7">
    <source>
        <dbReference type="Pfam" id="PF01061"/>
    </source>
</evidence>